<dbReference type="Pfam" id="PF14223">
    <property type="entry name" value="Retrotran_gag_2"/>
    <property type="match status" value="1"/>
</dbReference>
<dbReference type="PANTHER" id="PTHR35317">
    <property type="entry name" value="OS04G0629600 PROTEIN"/>
    <property type="match status" value="1"/>
</dbReference>
<evidence type="ECO:0000313" key="2">
    <source>
        <dbReference type="EMBL" id="KAH0769803.1"/>
    </source>
</evidence>
<dbReference type="PANTHER" id="PTHR35317:SF27">
    <property type="entry name" value="RETROVIRUS-RELATED POL POLYPROTEIN FROM TRANSPOSON TNT 1-94"/>
    <property type="match status" value="1"/>
</dbReference>
<accession>A0ABQ7VMT0</accession>
<dbReference type="EMBL" id="JAIVGD010000011">
    <property type="protein sequence ID" value="KAH0769803.1"/>
    <property type="molecule type" value="Genomic_DNA"/>
</dbReference>
<name>A0ABQ7VMT0_SOLTU</name>
<dbReference type="Proteomes" id="UP000826656">
    <property type="component" value="Unassembled WGS sequence"/>
</dbReference>
<protein>
    <recommendedName>
        <fullName evidence="4">Retrovirus-related Pol polyprotein from transposon TNT 1-94</fullName>
    </recommendedName>
</protein>
<feature type="coiled-coil region" evidence="1">
    <location>
        <begin position="77"/>
        <end position="104"/>
    </location>
</feature>
<comment type="caution">
    <text evidence="2">The sequence shown here is derived from an EMBL/GenBank/DDBJ whole genome shotgun (WGS) entry which is preliminary data.</text>
</comment>
<keyword evidence="1" id="KW-0175">Coiled coil</keyword>
<organism evidence="2 3">
    <name type="scientific">Solanum tuberosum</name>
    <name type="common">Potato</name>
    <dbReference type="NCBI Taxonomy" id="4113"/>
    <lineage>
        <taxon>Eukaryota</taxon>
        <taxon>Viridiplantae</taxon>
        <taxon>Streptophyta</taxon>
        <taxon>Embryophyta</taxon>
        <taxon>Tracheophyta</taxon>
        <taxon>Spermatophyta</taxon>
        <taxon>Magnoliopsida</taxon>
        <taxon>eudicotyledons</taxon>
        <taxon>Gunneridae</taxon>
        <taxon>Pentapetalae</taxon>
        <taxon>asterids</taxon>
        <taxon>lamiids</taxon>
        <taxon>Solanales</taxon>
        <taxon>Solanaceae</taxon>
        <taxon>Solanoideae</taxon>
        <taxon>Solaneae</taxon>
        <taxon>Solanum</taxon>
    </lineage>
</organism>
<gene>
    <name evidence="2" type="ORF">KY290_013784</name>
</gene>
<evidence type="ECO:0000313" key="3">
    <source>
        <dbReference type="Proteomes" id="UP000826656"/>
    </source>
</evidence>
<evidence type="ECO:0000256" key="1">
    <source>
        <dbReference type="SAM" id="Coils"/>
    </source>
</evidence>
<evidence type="ECO:0008006" key="4">
    <source>
        <dbReference type="Google" id="ProtNLM"/>
    </source>
</evidence>
<proteinExistence type="predicted"/>
<keyword evidence="3" id="KW-1185">Reference proteome</keyword>
<reference evidence="2 3" key="1">
    <citation type="journal article" date="2021" name="bioRxiv">
        <title>Chromosome-scale and haplotype-resolved genome assembly of a tetraploid potato cultivar.</title>
        <authorList>
            <person name="Sun H."/>
            <person name="Jiao W.-B."/>
            <person name="Krause K."/>
            <person name="Campoy J.A."/>
            <person name="Goel M."/>
            <person name="Folz-Donahue K."/>
            <person name="Kukat C."/>
            <person name="Huettel B."/>
            <person name="Schneeberger K."/>
        </authorList>
    </citation>
    <scope>NUCLEOTIDE SEQUENCE [LARGE SCALE GENOMIC DNA]</scope>
    <source>
        <strain evidence="2">SolTubOtavaFocal</strain>
        <tissue evidence="2">Leaves</tissue>
    </source>
</reference>
<sequence>MLMEKFLRSKEFWPVISIGVQEPTTGTASSETQRTELDSLRLKDLKAKNYLFQAIDRSMLETILCKDTSKKIWDSMKKKYQGTMKSKRVKLQELRGEFETLRMQGGESGSLLVHEQKINQPDKDEVVLKVAMSSKGTNQERVKWKGNNWHQKKEKRSTADSQENKDVTSLKLNAIDAIDLDTIDLSVAPI</sequence>